<comment type="caution">
    <text evidence="12">The sequence shown here is derived from an EMBL/GenBank/DDBJ whole genome shotgun (WGS) entry which is preliminary data.</text>
</comment>
<dbReference type="Pfam" id="PF02504">
    <property type="entry name" value="FA_synthesis"/>
    <property type="match status" value="2"/>
</dbReference>
<comment type="similarity">
    <text evidence="10">Belongs to the PlsX family.</text>
</comment>
<keyword evidence="2 10" id="KW-0963">Cytoplasm</keyword>
<proteinExistence type="inferred from homology"/>
<evidence type="ECO:0000256" key="5">
    <source>
        <dbReference type="ARBA" id="ARBA00023098"/>
    </source>
</evidence>
<dbReference type="GO" id="GO:0043811">
    <property type="term" value="F:phosphate:acyl-[acyl carrier protein] acyltransferase activity"/>
    <property type="evidence" value="ECO:0007669"/>
    <property type="project" value="UniProtKB-UniRule"/>
</dbReference>
<evidence type="ECO:0000256" key="4">
    <source>
        <dbReference type="ARBA" id="ARBA00022679"/>
    </source>
</evidence>
<dbReference type="AlphaFoldDB" id="A0A948TFL8"/>
<protein>
    <recommendedName>
        <fullName evidence="8 10">Phosphate acyltransferase</fullName>
        <ecNumber evidence="8 10">2.3.1.274</ecNumber>
    </recommendedName>
    <alternativeName>
        <fullName evidence="10">Acyl-ACP phosphotransacylase</fullName>
    </alternativeName>
    <alternativeName>
        <fullName evidence="10">Acyl-[acyl-carrier-protein]--phosphate acyltransferase</fullName>
    </alternativeName>
    <alternativeName>
        <fullName evidence="10">Phosphate-acyl-ACP acyltransferase</fullName>
    </alternativeName>
</protein>
<dbReference type="GO" id="GO:0008654">
    <property type="term" value="P:phospholipid biosynthetic process"/>
    <property type="evidence" value="ECO:0007669"/>
    <property type="project" value="UniProtKB-KW"/>
</dbReference>
<dbReference type="HAMAP" id="MF_00019">
    <property type="entry name" value="PlsX"/>
    <property type="match status" value="1"/>
</dbReference>
<evidence type="ECO:0000313" key="13">
    <source>
        <dbReference type="Proteomes" id="UP000733611"/>
    </source>
</evidence>
<evidence type="ECO:0000256" key="7">
    <source>
        <dbReference type="ARBA" id="ARBA00023264"/>
    </source>
</evidence>
<comment type="pathway">
    <text evidence="10">Lipid metabolism; phospholipid metabolism.</text>
</comment>
<comment type="catalytic activity">
    <reaction evidence="1 10">
        <text>a fatty acyl-[ACP] + phosphate = an acyl phosphate + holo-[ACP]</text>
        <dbReference type="Rhea" id="RHEA:42292"/>
        <dbReference type="Rhea" id="RHEA-COMP:9685"/>
        <dbReference type="Rhea" id="RHEA-COMP:14125"/>
        <dbReference type="ChEBI" id="CHEBI:43474"/>
        <dbReference type="ChEBI" id="CHEBI:59918"/>
        <dbReference type="ChEBI" id="CHEBI:64479"/>
        <dbReference type="ChEBI" id="CHEBI:138651"/>
        <dbReference type="EC" id="2.3.1.274"/>
    </reaction>
</comment>
<dbReference type="PANTHER" id="PTHR30100:SF1">
    <property type="entry name" value="PHOSPHATE ACYLTRANSFERASE"/>
    <property type="match status" value="1"/>
</dbReference>
<accession>A0A948TFL8</accession>
<dbReference type="InterPro" id="IPR003664">
    <property type="entry name" value="FA_synthesis"/>
</dbReference>
<sequence length="399" mass="42771">MSPDSKAPAQDSAAWEVDAAVTSVAPNSRSRAKAQANTQAQAQGRARRGSRACVALDGTGGDNQNTRAVVDAVRFAMAMYPQLDLIIFGASQLEHDLAKAGIKEDRYQFRMAQQTIPQDESPRDVLKYYRNAAMVQAMLCVQSGEADSMISSGGTGPLVCVARHILGVQHLSERRMEHKERIAMQLGLSAKGAAAFIRGGAVRPCFSARIPVGPQRFALMLDLGANATCTPSDLYDFACLGSECAQISLELPSPRVAILNVGTELGKGNALVQQAREYIEQDRSLQYVGFIEGNRIFRNDADVIVTDGFTGNVALKAAEGVADIYGSSGGMKRFFSKMARPEWLLPWQYNGSVLLGVNGVVVKSHASAGVEAFAVAVVEAARAAQASLAENMQRRLSKD</sequence>
<evidence type="ECO:0000256" key="2">
    <source>
        <dbReference type="ARBA" id="ARBA00022490"/>
    </source>
</evidence>
<comment type="subunit">
    <text evidence="9 10">Homodimer. Probably interacts with PlsY.</text>
</comment>
<evidence type="ECO:0000256" key="3">
    <source>
        <dbReference type="ARBA" id="ARBA00022516"/>
    </source>
</evidence>
<reference evidence="12" key="1">
    <citation type="journal article" date="2021" name="PeerJ">
        <title>Extensive microbial diversity within the chicken gut microbiome revealed by metagenomics and culture.</title>
        <authorList>
            <person name="Gilroy R."/>
            <person name="Ravi A."/>
            <person name="Getino M."/>
            <person name="Pursley I."/>
            <person name="Horton D.L."/>
            <person name="Alikhan N.F."/>
            <person name="Baker D."/>
            <person name="Gharbi K."/>
            <person name="Hall N."/>
            <person name="Watson M."/>
            <person name="Adriaenssens E.M."/>
            <person name="Foster-Nyarko E."/>
            <person name="Jarju S."/>
            <person name="Secka A."/>
            <person name="Antonio M."/>
            <person name="Oren A."/>
            <person name="Chaudhuri R.R."/>
            <person name="La Ragione R."/>
            <person name="Hildebrand F."/>
            <person name="Pallen M.J."/>
        </authorList>
    </citation>
    <scope>NUCLEOTIDE SEQUENCE</scope>
    <source>
        <strain evidence="12">378</strain>
    </source>
</reference>
<evidence type="ECO:0000256" key="9">
    <source>
        <dbReference type="ARBA" id="ARBA00046608"/>
    </source>
</evidence>
<comment type="subcellular location">
    <subcellularLocation>
        <location evidence="10">Cytoplasm</location>
    </subcellularLocation>
    <text evidence="10">Associated with the membrane possibly through PlsY.</text>
</comment>
<dbReference type="PANTHER" id="PTHR30100">
    <property type="entry name" value="FATTY ACID/PHOSPHOLIPID SYNTHESIS PROTEIN PLSX"/>
    <property type="match status" value="1"/>
</dbReference>
<evidence type="ECO:0000256" key="8">
    <source>
        <dbReference type="ARBA" id="ARBA00024069"/>
    </source>
</evidence>
<dbReference type="InterPro" id="IPR012281">
    <property type="entry name" value="Phospholipid_synth_PlsX-like"/>
</dbReference>
<dbReference type="EMBL" id="JAHLFE010000058">
    <property type="protein sequence ID" value="MBU3843848.1"/>
    <property type="molecule type" value="Genomic_DNA"/>
</dbReference>
<dbReference type="PIRSF" id="PIRSF002465">
    <property type="entry name" value="Phsphlp_syn_PlsX"/>
    <property type="match status" value="1"/>
</dbReference>
<dbReference type="EC" id="2.3.1.274" evidence="8 10"/>
<dbReference type="SUPFAM" id="SSF53659">
    <property type="entry name" value="Isocitrate/Isopropylmalate dehydrogenase-like"/>
    <property type="match status" value="1"/>
</dbReference>
<comment type="function">
    <text evidence="10">Catalyzes the reversible formation of acyl-phosphate (acyl-PO(4)) from acyl-[acyl-carrier-protein] (acyl-ACP). This enzyme utilizes acyl-ACP as fatty acyl donor, but not acyl-CoA.</text>
</comment>
<reference evidence="12" key="2">
    <citation type="submission" date="2021-04" db="EMBL/GenBank/DDBJ databases">
        <authorList>
            <person name="Gilroy R."/>
        </authorList>
    </citation>
    <scope>NUCLEOTIDE SEQUENCE</scope>
    <source>
        <strain evidence="12">378</strain>
    </source>
</reference>
<keyword evidence="3 10" id="KW-0444">Lipid biosynthesis</keyword>
<gene>
    <name evidence="10" type="primary">plsX</name>
    <name evidence="12" type="ORF">H9847_03100</name>
</gene>
<dbReference type="GO" id="GO:0005737">
    <property type="term" value="C:cytoplasm"/>
    <property type="evidence" value="ECO:0007669"/>
    <property type="project" value="UniProtKB-SubCell"/>
</dbReference>
<keyword evidence="6 10" id="KW-0594">Phospholipid biosynthesis</keyword>
<keyword evidence="7 10" id="KW-1208">Phospholipid metabolism</keyword>
<organism evidence="12 13">
    <name type="scientific">Candidatus Anaerobiospirillum pullicola</name>
    <dbReference type="NCBI Taxonomy" id="2838451"/>
    <lineage>
        <taxon>Bacteria</taxon>
        <taxon>Pseudomonadati</taxon>
        <taxon>Pseudomonadota</taxon>
        <taxon>Gammaproteobacteria</taxon>
        <taxon>Aeromonadales</taxon>
        <taxon>Succinivibrionaceae</taxon>
        <taxon>Anaerobiospirillum</taxon>
    </lineage>
</organism>
<dbReference type="GO" id="GO:0006633">
    <property type="term" value="P:fatty acid biosynthetic process"/>
    <property type="evidence" value="ECO:0007669"/>
    <property type="project" value="UniProtKB-UniRule"/>
</dbReference>
<evidence type="ECO:0000256" key="11">
    <source>
        <dbReference type="SAM" id="MobiDB-lite"/>
    </source>
</evidence>
<name>A0A948TFL8_9GAMM</name>
<keyword evidence="5 10" id="KW-0443">Lipid metabolism</keyword>
<evidence type="ECO:0000256" key="10">
    <source>
        <dbReference type="HAMAP-Rule" id="MF_00019"/>
    </source>
</evidence>
<dbReference type="Gene3D" id="3.40.718.10">
    <property type="entry name" value="Isopropylmalate Dehydrogenase"/>
    <property type="match status" value="2"/>
</dbReference>
<keyword evidence="4 10" id="KW-0808">Transferase</keyword>
<evidence type="ECO:0000313" key="12">
    <source>
        <dbReference type="EMBL" id="MBU3843848.1"/>
    </source>
</evidence>
<feature type="compositionally biased region" description="Low complexity" evidence="11">
    <location>
        <begin position="33"/>
        <end position="44"/>
    </location>
</feature>
<evidence type="ECO:0000256" key="6">
    <source>
        <dbReference type="ARBA" id="ARBA00023209"/>
    </source>
</evidence>
<dbReference type="Proteomes" id="UP000733611">
    <property type="component" value="Unassembled WGS sequence"/>
</dbReference>
<evidence type="ECO:0000256" key="1">
    <source>
        <dbReference type="ARBA" id="ARBA00001232"/>
    </source>
</evidence>
<feature type="region of interest" description="Disordered" evidence="11">
    <location>
        <begin position="24"/>
        <end position="49"/>
    </location>
</feature>